<protein>
    <recommendedName>
        <fullName evidence="9">Threonylcarbamoyl-AMP synthase</fullName>
        <shortName evidence="9">TC-AMP synthase</shortName>
        <ecNumber evidence="9">2.7.7.87</ecNumber>
    </recommendedName>
    <alternativeName>
        <fullName evidence="9">L-threonylcarbamoyladenylate synthase</fullName>
    </alternativeName>
    <alternativeName>
        <fullName evidence="9">t(6)A37 threonylcarbamoyladenosine biosynthesis protein TsaC</fullName>
    </alternativeName>
    <alternativeName>
        <fullName evidence="9">tRNA threonylcarbamoyladenosine biosynthesis protein TsaC</fullName>
    </alternativeName>
</protein>
<proteinExistence type="inferred from homology"/>
<dbReference type="FunFam" id="3.90.870.10:FF:000004">
    <property type="entry name" value="Threonylcarbamoyl-AMP synthase"/>
    <property type="match status" value="1"/>
</dbReference>
<gene>
    <name evidence="12" type="primary">rimN</name>
    <name evidence="9 11" type="synonym">tsaC</name>
    <name evidence="12" type="ORF">NCTC10738_01705</name>
    <name evidence="11" type="ORF">TUM17379_00340</name>
</gene>
<keyword evidence="13" id="KW-1185">Reference proteome</keyword>
<reference evidence="12 13" key="1">
    <citation type="submission" date="2018-06" db="EMBL/GenBank/DDBJ databases">
        <authorList>
            <consortium name="Pathogen Informatics"/>
            <person name="Doyle S."/>
        </authorList>
    </citation>
    <scope>NUCLEOTIDE SEQUENCE [LARGE SCALE GENOMIC DNA]</scope>
    <source>
        <strain evidence="12 13">NCTC10738</strain>
    </source>
</reference>
<dbReference type="NCBIfam" id="TIGR00057">
    <property type="entry name" value="L-threonylcarbamoyladenylate synthase"/>
    <property type="match status" value="1"/>
</dbReference>
<evidence type="ECO:0000256" key="7">
    <source>
        <dbReference type="ARBA" id="ARBA00022840"/>
    </source>
</evidence>
<dbReference type="PROSITE" id="PS51163">
    <property type="entry name" value="YRDC"/>
    <property type="match status" value="1"/>
</dbReference>
<dbReference type="Pfam" id="PF01300">
    <property type="entry name" value="Sua5_yciO_yrdC"/>
    <property type="match status" value="1"/>
</dbReference>
<evidence type="ECO:0000256" key="9">
    <source>
        <dbReference type="HAMAP-Rule" id="MF_01852"/>
    </source>
</evidence>
<keyword evidence="4 9" id="KW-0819">tRNA processing</keyword>
<dbReference type="GO" id="GO:0006450">
    <property type="term" value="P:regulation of translational fidelity"/>
    <property type="evidence" value="ECO:0007669"/>
    <property type="project" value="TreeGrafter"/>
</dbReference>
<evidence type="ECO:0000313" key="13">
    <source>
        <dbReference type="Proteomes" id="UP000254069"/>
    </source>
</evidence>
<dbReference type="HAMAP" id="MF_01852">
    <property type="entry name" value="TsaC"/>
    <property type="match status" value="1"/>
</dbReference>
<evidence type="ECO:0000256" key="1">
    <source>
        <dbReference type="ARBA" id="ARBA00004496"/>
    </source>
</evidence>
<dbReference type="AlphaFoldDB" id="A0A379ZLH8"/>
<keyword evidence="6 9" id="KW-0547">Nucleotide-binding</keyword>
<evidence type="ECO:0000256" key="6">
    <source>
        <dbReference type="ARBA" id="ARBA00022741"/>
    </source>
</evidence>
<evidence type="ECO:0000256" key="5">
    <source>
        <dbReference type="ARBA" id="ARBA00022695"/>
    </source>
</evidence>
<dbReference type="Gene3D" id="3.90.870.10">
    <property type="entry name" value="DHBP synthase"/>
    <property type="match status" value="1"/>
</dbReference>
<evidence type="ECO:0000256" key="4">
    <source>
        <dbReference type="ARBA" id="ARBA00022694"/>
    </source>
</evidence>
<comment type="catalytic activity">
    <reaction evidence="8 9">
        <text>L-threonine + hydrogencarbonate + ATP = L-threonylcarbamoyladenylate + diphosphate + H2O</text>
        <dbReference type="Rhea" id="RHEA:36407"/>
        <dbReference type="ChEBI" id="CHEBI:15377"/>
        <dbReference type="ChEBI" id="CHEBI:17544"/>
        <dbReference type="ChEBI" id="CHEBI:30616"/>
        <dbReference type="ChEBI" id="CHEBI:33019"/>
        <dbReference type="ChEBI" id="CHEBI:57926"/>
        <dbReference type="ChEBI" id="CHEBI:73682"/>
        <dbReference type="EC" id="2.7.7.87"/>
    </reaction>
</comment>
<evidence type="ECO:0000256" key="2">
    <source>
        <dbReference type="ARBA" id="ARBA00022490"/>
    </source>
</evidence>
<evidence type="ECO:0000313" key="11">
    <source>
        <dbReference type="EMBL" id="BCV43016.1"/>
    </source>
</evidence>
<dbReference type="GO" id="GO:0000049">
    <property type="term" value="F:tRNA binding"/>
    <property type="evidence" value="ECO:0007669"/>
    <property type="project" value="TreeGrafter"/>
</dbReference>
<dbReference type="Proteomes" id="UP000825078">
    <property type="component" value="Chromosome"/>
</dbReference>
<dbReference type="InterPro" id="IPR017945">
    <property type="entry name" value="DHBP_synth_RibB-like_a/b_dom"/>
</dbReference>
<dbReference type="InterPro" id="IPR006070">
    <property type="entry name" value="Sua5-like_dom"/>
</dbReference>
<dbReference type="GO" id="GO:0061710">
    <property type="term" value="F:L-threonylcarbamoyladenylate synthase"/>
    <property type="evidence" value="ECO:0007669"/>
    <property type="project" value="UniProtKB-EC"/>
</dbReference>
<accession>A0A379ZLH8</accession>
<evidence type="ECO:0000313" key="12">
    <source>
        <dbReference type="EMBL" id="SUI64378.1"/>
    </source>
</evidence>
<evidence type="ECO:0000259" key="10">
    <source>
        <dbReference type="PROSITE" id="PS51163"/>
    </source>
</evidence>
<dbReference type="GO" id="GO:0002949">
    <property type="term" value="P:tRNA threonylcarbamoyladenosine modification"/>
    <property type="evidence" value="ECO:0007669"/>
    <property type="project" value="UniProtKB-UniRule"/>
</dbReference>
<sequence>MLHLLAAGSKQLLLDGGVIAYPTEAVYGLGCDPDNEAAVSRILDIKQRPWHKGLIMVASDYRQLQPYLDESQLSDEQLQQAFAKWPGPFTFVMPVRQGMSQLLCGHFDSIAVRVSAHPVVRELCDTLGKPLVSTSANLAGEPPALTVNDIETTFAGQIDALIEGELGQQRQPSTIIDIRSGQILRNG</sequence>
<name>A0A379ZLH8_9GAMM</name>
<dbReference type="RefSeq" id="WP_107006259.1">
    <property type="nucleotide sequence ID" value="NZ_AP024613.1"/>
</dbReference>
<keyword evidence="7 9" id="KW-0067">ATP-binding</keyword>
<comment type="similarity">
    <text evidence="9">Belongs to the SUA5 family. TsaC subfamily.</text>
</comment>
<keyword evidence="2 9" id="KW-0963">Cytoplasm</keyword>
<organism evidence="12 13">
    <name type="scientific">Shewanella algae</name>
    <dbReference type="NCBI Taxonomy" id="38313"/>
    <lineage>
        <taxon>Bacteria</taxon>
        <taxon>Pseudomonadati</taxon>
        <taxon>Pseudomonadota</taxon>
        <taxon>Gammaproteobacteria</taxon>
        <taxon>Alteromonadales</taxon>
        <taxon>Shewanellaceae</taxon>
        <taxon>Shewanella</taxon>
    </lineage>
</organism>
<feature type="domain" description="YrdC-like" evidence="10">
    <location>
        <begin position="3"/>
        <end position="187"/>
    </location>
</feature>
<keyword evidence="3 9" id="KW-0808">Transferase</keyword>
<reference evidence="11" key="2">
    <citation type="submission" date="2021-05" db="EMBL/GenBank/DDBJ databases">
        <title>Molecular characterization for Shewanella algae harboring chromosomal blaOXA-55-like strains isolated from clinical and environment sample.</title>
        <authorList>
            <person name="Ohama Y."/>
            <person name="Aoki K."/>
            <person name="Harada S."/>
            <person name="Moriya K."/>
            <person name="Ishii Y."/>
            <person name="Tateda K."/>
        </authorList>
    </citation>
    <scope>NUCLEOTIDE SEQUENCE</scope>
    <source>
        <strain evidence="11">TUM17379</strain>
    </source>
</reference>
<dbReference type="InterPro" id="IPR050156">
    <property type="entry name" value="TC-AMP_synthase_SUA5"/>
</dbReference>
<dbReference type="Proteomes" id="UP000254069">
    <property type="component" value="Unassembled WGS sequence"/>
</dbReference>
<dbReference type="GO" id="GO:0005524">
    <property type="term" value="F:ATP binding"/>
    <property type="evidence" value="ECO:0007669"/>
    <property type="project" value="UniProtKB-UniRule"/>
</dbReference>
<evidence type="ECO:0000256" key="8">
    <source>
        <dbReference type="ARBA" id="ARBA00048366"/>
    </source>
</evidence>
<evidence type="ECO:0000256" key="3">
    <source>
        <dbReference type="ARBA" id="ARBA00022679"/>
    </source>
</evidence>
<dbReference type="PANTHER" id="PTHR17490:SF18">
    <property type="entry name" value="THREONYLCARBAMOYL-AMP SYNTHASE"/>
    <property type="match status" value="1"/>
</dbReference>
<dbReference type="EMBL" id="UGYO01000001">
    <property type="protein sequence ID" value="SUI64378.1"/>
    <property type="molecule type" value="Genomic_DNA"/>
</dbReference>
<dbReference type="PANTHER" id="PTHR17490">
    <property type="entry name" value="SUA5"/>
    <property type="match status" value="1"/>
</dbReference>
<dbReference type="EC" id="2.7.7.87" evidence="9"/>
<keyword evidence="5 9" id="KW-0548">Nucleotidyltransferase</keyword>
<comment type="function">
    <text evidence="9">Required for the formation of a threonylcarbamoyl group on adenosine at position 37 (t(6)A37) in tRNAs that read codons beginning with adenine. Catalyzes the conversion of L-threonine, HCO(3)(-)/CO(2) and ATP to give threonylcarbamoyl-AMP (TC-AMP) as the acyladenylate intermediate, with the release of diphosphate.</text>
</comment>
<comment type="subcellular location">
    <subcellularLocation>
        <location evidence="1 9">Cytoplasm</location>
    </subcellularLocation>
</comment>
<dbReference type="GO" id="GO:0005737">
    <property type="term" value="C:cytoplasm"/>
    <property type="evidence" value="ECO:0007669"/>
    <property type="project" value="UniProtKB-SubCell"/>
</dbReference>
<dbReference type="GO" id="GO:0003725">
    <property type="term" value="F:double-stranded RNA binding"/>
    <property type="evidence" value="ECO:0007669"/>
    <property type="project" value="InterPro"/>
</dbReference>
<dbReference type="EMBL" id="AP024613">
    <property type="protein sequence ID" value="BCV43016.1"/>
    <property type="molecule type" value="Genomic_DNA"/>
</dbReference>
<dbReference type="InterPro" id="IPR023535">
    <property type="entry name" value="TC-AMP_synthase"/>
</dbReference>
<dbReference type="SUPFAM" id="SSF55821">
    <property type="entry name" value="YrdC/RibB"/>
    <property type="match status" value="1"/>
</dbReference>